<keyword evidence="1" id="KW-1133">Transmembrane helix</keyword>
<evidence type="ECO:0008006" key="4">
    <source>
        <dbReference type="Google" id="ProtNLM"/>
    </source>
</evidence>
<name>A0ABQ3A0S5_9ACTN</name>
<reference evidence="3" key="1">
    <citation type="journal article" date="2019" name="Int. J. Syst. Evol. Microbiol.">
        <title>The Global Catalogue of Microorganisms (GCM) 10K type strain sequencing project: providing services to taxonomists for standard genome sequencing and annotation.</title>
        <authorList>
            <consortium name="The Broad Institute Genomics Platform"/>
            <consortium name="The Broad Institute Genome Sequencing Center for Infectious Disease"/>
            <person name="Wu L."/>
            <person name="Ma J."/>
        </authorList>
    </citation>
    <scope>NUCLEOTIDE SEQUENCE [LARGE SCALE GENOMIC DNA]</scope>
    <source>
        <strain evidence="3">JCM 4594</strain>
    </source>
</reference>
<dbReference type="EMBL" id="BMUU01000004">
    <property type="protein sequence ID" value="GGY31647.1"/>
    <property type="molecule type" value="Genomic_DNA"/>
</dbReference>
<organism evidence="2 3">
    <name type="scientific">Streptomyces xanthochromogenes</name>
    <dbReference type="NCBI Taxonomy" id="67384"/>
    <lineage>
        <taxon>Bacteria</taxon>
        <taxon>Bacillati</taxon>
        <taxon>Actinomycetota</taxon>
        <taxon>Actinomycetes</taxon>
        <taxon>Kitasatosporales</taxon>
        <taxon>Streptomycetaceae</taxon>
        <taxon>Streptomyces</taxon>
    </lineage>
</organism>
<feature type="transmembrane region" description="Helical" evidence="1">
    <location>
        <begin position="109"/>
        <end position="128"/>
    </location>
</feature>
<evidence type="ECO:0000313" key="3">
    <source>
        <dbReference type="Proteomes" id="UP000600946"/>
    </source>
</evidence>
<keyword evidence="1" id="KW-0472">Membrane</keyword>
<dbReference type="GeneID" id="96290651"/>
<gene>
    <name evidence="2" type="ORF">GCM10010326_26790</name>
</gene>
<proteinExistence type="predicted"/>
<sequence>MFLPIAIYVFPFGIYPILVERRLRKSGISVSAICTGASWDEGRVSEFFKFKTLDGYRSSYRSPLADGRISHDGEEVRIIYDPKSPHGRARTEMELFGGKSQARRDLRGGIIVLVVMNVMIAPFAVFYIL</sequence>
<accession>A0ABQ3A0S5</accession>
<keyword evidence="3" id="KW-1185">Reference proteome</keyword>
<dbReference type="Proteomes" id="UP000600946">
    <property type="component" value="Unassembled WGS sequence"/>
</dbReference>
<evidence type="ECO:0000256" key="1">
    <source>
        <dbReference type="SAM" id="Phobius"/>
    </source>
</evidence>
<evidence type="ECO:0000313" key="2">
    <source>
        <dbReference type="EMBL" id="GGY31647.1"/>
    </source>
</evidence>
<keyword evidence="1" id="KW-0812">Transmembrane</keyword>
<protein>
    <recommendedName>
        <fullName evidence="4">DUF3592 domain-containing protein</fullName>
    </recommendedName>
</protein>
<dbReference type="RefSeq" id="WP_190027154.1">
    <property type="nucleotide sequence ID" value="NZ_BMUU01000004.1"/>
</dbReference>
<comment type="caution">
    <text evidence="2">The sequence shown here is derived from an EMBL/GenBank/DDBJ whole genome shotgun (WGS) entry which is preliminary data.</text>
</comment>